<comment type="caution">
    <text evidence="1">The sequence shown here is derived from an EMBL/GenBank/DDBJ whole genome shotgun (WGS) entry which is preliminary data.</text>
</comment>
<keyword evidence="2" id="KW-1185">Reference proteome</keyword>
<dbReference type="EMBL" id="JAGIZQ010000003">
    <property type="protein sequence ID" value="KAH6636795.1"/>
    <property type="molecule type" value="Genomic_DNA"/>
</dbReference>
<evidence type="ECO:0000313" key="2">
    <source>
        <dbReference type="Proteomes" id="UP000724584"/>
    </source>
</evidence>
<organism evidence="1 2">
    <name type="scientific">Chaetomium tenue</name>
    <dbReference type="NCBI Taxonomy" id="1854479"/>
    <lineage>
        <taxon>Eukaryota</taxon>
        <taxon>Fungi</taxon>
        <taxon>Dikarya</taxon>
        <taxon>Ascomycota</taxon>
        <taxon>Pezizomycotina</taxon>
        <taxon>Sordariomycetes</taxon>
        <taxon>Sordariomycetidae</taxon>
        <taxon>Sordariales</taxon>
        <taxon>Chaetomiaceae</taxon>
        <taxon>Chaetomium</taxon>
    </lineage>
</organism>
<name>A0ACB7PCI6_9PEZI</name>
<proteinExistence type="predicted"/>
<accession>A0ACB7PCI6</accession>
<evidence type="ECO:0000313" key="1">
    <source>
        <dbReference type="EMBL" id="KAH6636795.1"/>
    </source>
</evidence>
<reference evidence="1 2" key="1">
    <citation type="journal article" date="2021" name="Nat. Commun.">
        <title>Genetic determinants of endophytism in the Arabidopsis root mycobiome.</title>
        <authorList>
            <person name="Mesny F."/>
            <person name="Miyauchi S."/>
            <person name="Thiergart T."/>
            <person name="Pickel B."/>
            <person name="Atanasova L."/>
            <person name="Karlsson M."/>
            <person name="Huettel B."/>
            <person name="Barry K.W."/>
            <person name="Haridas S."/>
            <person name="Chen C."/>
            <person name="Bauer D."/>
            <person name="Andreopoulos W."/>
            <person name="Pangilinan J."/>
            <person name="LaButti K."/>
            <person name="Riley R."/>
            <person name="Lipzen A."/>
            <person name="Clum A."/>
            <person name="Drula E."/>
            <person name="Henrissat B."/>
            <person name="Kohler A."/>
            <person name="Grigoriev I.V."/>
            <person name="Martin F.M."/>
            <person name="Hacquard S."/>
        </authorList>
    </citation>
    <scope>NUCLEOTIDE SEQUENCE [LARGE SCALE GENOMIC DNA]</scope>
    <source>
        <strain evidence="1 2">MPI-SDFR-AT-0079</strain>
    </source>
</reference>
<protein>
    <submittedName>
        <fullName evidence="1">Uncharacterized protein</fullName>
    </submittedName>
</protein>
<gene>
    <name evidence="1" type="ORF">F5144DRAFT_601511</name>
</gene>
<sequence length="185" mass="19992">MKSIFFALSVACGIAGAAADPFADWEITPGPGMPSLESVGLSKEKLHKMSLEEIANPGTHIKARAISRIERSPILARYDITRNCHNDYPAEESCALWCILYLNGLGDTQCVADQGPPYWCTCHRTGSKGAIIYGVSDSPISYSCRYVADLMSWVPNNADCHYQGTCADLHQGSRVGKSEGSCVGQ</sequence>
<dbReference type="Proteomes" id="UP000724584">
    <property type="component" value="Unassembled WGS sequence"/>
</dbReference>